<keyword evidence="2" id="KW-1185">Reference proteome</keyword>
<dbReference type="EMBL" id="MN813687">
    <property type="protein sequence ID" value="QHB37479.1"/>
    <property type="molecule type" value="Genomic_DNA"/>
</dbReference>
<dbReference type="RefSeq" id="YP_010649324.1">
    <property type="nucleotide sequence ID" value="NC_070765.1"/>
</dbReference>
<gene>
    <name evidence="1" type="primary">75</name>
    <name evidence="1" type="ORF">SEA_ONYINYE_75</name>
</gene>
<proteinExistence type="predicted"/>
<dbReference type="KEGG" id="vg:77924870"/>
<evidence type="ECO:0000313" key="2">
    <source>
        <dbReference type="Proteomes" id="UP000463915"/>
    </source>
</evidence>
<name>A0A6B9LJF2_9CAUD</name>
<reference evidence="1 2" key="1">
    <citation type="submission" date="2019-12" db="EMBL/GenBank/DDBJ databases">
        <authorList>
            <person name="Ayuk M.A."/>
            <person name="Robinson C.J."/>
            <person name="Anderson W.A."/>
            <person name="Ullah H."/>
            <person name="Gugssa A."/>
            <person name="Somiranjan G."/>
            <person name="Allen A."/>
            <person name="Lourds M.F."/>
            <person name="Quagraine B.K."/>
            <person name="Smith M."/>
            <person name="Moore M."/>
            <person name="Oliver J."/>
            <person name="Irabor E."/>
            <person name="Roy S.D."/>
            <person name="Bassey G."/>
            <person name="Louis B.N."/>
            <person name="Adu D."/>
            <person name="Akhimien C.E."/>
            <person name="Annor K."/>
            <person name="Archibald A."/>
            <person name="Ashagre K.C."/>
            <person name="Baity M.R."/>
            <person name="Barnes K.J."/>
            <person name="Barrios L.E."/>
            <person name="Black A.C."/>
            <person name="Bowen'Kauth M.S."/>
            <person name="Bowman K.N."/>
            <person name="Breaux D.L."/>
            <person name="Brooks J.A."/>
            <person name="Bwayili H.A."/>
            <person name="Caine T."/>
            <person name="Williams A.Y."/>
            <person name="Norris L.J."/>
            <person name="Nwozo E.O."/>
            <person name="Prosper P.L."/>
            <person name="Rankin N.A."/>
            <person name="Richardson K.M."/>
            <person name="Robinson D.M."/>
            <person name="Salters D.J."/>
            <person name="Savage M.A."/>
            <person name="Solomon S.M."/>
            <person name="Williams L.R."/>
            <person name="Curtis N."/>
            <person name="Garlena R.A."/>
            <person name="Russell D.A."/>
            <person name="Pope W.H."/>
            <person name="Jacobs-Sera D."/>
            <person name="Hatfull G.F."/>
        </authorList>
    </citation>
    <scope>NUCLEOTIDE SEQUENCE [LARGE SCALE GENOMIC DNA]</scope>
</reference>
<sequence length="63" mass="7489">MQVARLKDKGAKELESFKKRAKQLEALGRIAPGDSKWLVERVEEIERYLSRMKEKPELEREFL</sequence>
<evidence type="ECO:0000313" key="1">
    <source>
        <dbReference type="EMBL" id="QHB37479.1"/>
    </source>
</evidence>
<protein>
    <submittedName>
        <fullName evidence="1">Uncharacterized protein</fullName>
    </submittedName>
</protein>
<accession>A0A6B9LJF2</accession>
<dbReference type="Proteomes" id="UP000463915">
    <property type="component" value="Segment"/>
</dbReference>
<dbReference type="GeneID" id="77924870"/>
<organism evidence="1 2">
    <name type="scientific">Mycobacterium phage Onyinye</name>
    <dbReference type="NCBI Taxonomy" id="2686235"/>
    <lineage>
        <taxon>Viruses</taxon>
        <taxon>Duplodnaviria</taxon>
        <taxon>Heunggongvirae</taxon>
        <taxon>Uroviricota</taxon>
        <taxon>Caudoviricetes</taxon>
        <taxon>Onyinyevirus</taxon>
        <taxon>Onyinyevirus onyinye</taxon>
    </lineage>
</organism>